<dbReference type="GO" id="GO:0031932">
    <property type="term" value="C:TORC2 complex"/>
    <property type="evidence" value="ECO:0007669"/>
    <property type="project" value="InterPro"/>
</dbReference>
<keyword evidence="2" id="KW-0802">TPR repeat</keyword>
<dbReference type="InterPro" id="IPR019734">
    <property type="entry name" value="TPR_rpt"/>
</dbReference>
<organism evidence="6 7">
    <name type="scientific">Spodoptera exigua</name>
    <name type="common">Beet armyworm</name>
    <name type="synonym">Noctua fulgens</name>
    <dbReference type="NCBI Taxonomy" id="7107"/>
    <lineage>
        <taxon>Eukaryota</taxon>
        <taxon>Metazoa</taxon>
        <taxon>Ecdysozoa</taxon>
        <taxon>Arthropoda</taxon>
        <taxon>Hexapoda</taxon>
        <taxon>Insecta</taxon>
        <taxon>Pterygota</taxon>
        <taxon>Neoptera</taxon>
        <taxon>Endopterygota</taxon>
        <taxon>Lepidoptera</taxon>
        <taxon>Glossata</taxon>
        <taxon>Ditrysia</taxon>
        <taxon>Noctuoidea</taxon>
        <taxon>Noctuidae</taxon>
        <taxon>Amphipyrinae</taxon>
        <taxon>Spodoptera</taxon>
    </lineage>
</organism>
<feature type="domain" description="Sin1 N-terminal" evidence="3">
    <location>
        <begin position="87"/>
        <end position="220"/>
    </location>
</feature>
<dbReference type="GO" id="GO:0005737">
    <property type="term" value="C:cytoplasm"/>
    <property type="evidence" value="ECO:0007669"/>
    <property type="project" value="TreeGrafter"/>
</dbReference>
<feature type="repeat" description="TPR" evidence="2">
    <location>
        <begin position="2"/>
        <end position="35"/>
    </location>
</feature>
<dbReference type="GO" id="GO:0005886">
    <property type="term" value="C:plasma membrane"/>
    <property type="evidence" value="ECO:0007669"/>
    <property type="project" value="TreeGrafter"/>
</dbReference>
<name>A0A835GBK4_SPOEX</name>
<sequence length="588" mass="66446">DTEMMYRLGRAAMESGQYGEAIKKFVAVLKLYDETLSPPYRSYYDCVQDLRRSAMEASHGPLSTNLPDAMATYDNKIWLLKNIRDAFIATDDTGLCEIVMAGEDFSKVEKRIREMRLTQPGPSKGKDGMGDISEEEVGREIVTQFDPYPDMDDSEDDDPLCGSYVRYEEFGGHRPRSNTAQWLDKKEQALKKAAKIKVIKWEDATPLTTDQLAEAFSKFEVKKPEKKKSLLAEQLQNCPNLPHRQYLEYAKFDGTAQLGLPTKSFKIFMTMLPEKYQNYPLVVCVIASAKIKDLIGFTCYKYSIEHPDISLGSVHDYGLCIAEDDGEVDWAFPCLDANEPCSKFGFTCLGLVELKSKNAMTLPPSSIPEDGMSGAFHVFSKVTDSGQSHQNPSRHNTGGSSTSEAVLIALKALNEGGADTDLGKMQSHIMATEAPQYKAYKVQLLRKVRTNTSVQLGISLDRIEVEPLVTHKHAFWSRSKYFLHSIDSVAWCQILETRGNRTTFRIVYSPSHNVTYADRSNTGNSTIFQPNTTYKLHDFECEHDTAKEIVEKVNTILDLRNSPCRREYKTAKEKKLQTRRSFHTKHLS</sequence>
<evidence type="ECO:0000259" key="3">
    <source>
        <dbReference type="Pfam" id="PF05422"/>
    </source>
</evidence>
<dbReference type="Pfam" id="PF05422">
    <property type="entry name" value="SIN1"/>
    <property type="match status" value="1"/>
</dbReference>
<dbReference type="InterPro" id="IPR031313">
    <property type="entry name" value="Sin1_PH_dom"/>
</dbReference>
<gene>
    <name evidence="6" type="ORF">HW555_009169</name>
</gene>
<dbReference type="InterPro" id="IPR011993">
    <property type="entry name" value="PH-like_dom_sf"/>
</dbReference>
<dbReference type="InterPro" id="IPR008828">
    <property type="entry name" value="Sin1/Avo1"/>
</dbReference>
<dbReference type="Pfam" id="PF16979">
    <property type="entry name" value="SIN1_PH"/>
    <property type="match status" value="1"/>
</dbReference>
<dbReference type="PANTHER" id="PTHR13335:SF1">
    <property type="entry name" value="TARGET OF RAPAMYCIN COMPLEX 2 SUBUNIT MAPKAP1"/>
    <property type="match status" value="1"/>
</dbReference>
<keyword evidence="7" id="KW-1185">Reference proteome</keyword>
<evidence type="ECO:0000313" key="7">
    <source>
        <dbReference type="Proteomes" id="UP000648187"/>
    </source>
</evidence>
<dbReference type="PROSITE" id="PS50005">
    <property type="entry name" value="TPR"/>
    <property type="match status" value="1"/>
</dbReference>
<evidence type="ECO:0008006" key="8">
    <source>
        <dbReference type="Google" id="ProtNLM"/>
    </source>
</evidence>
<comment type="caution">
    <text evidence="6">The sequence shown here is derived from an EMBL/GenBank/DDBJ whole genome shotgun (WGS) entry which is preliminary data.</text>
</comment>
<dbReference type="Gene3D" id="2.30.29.30">
    <property type="entry name" value="Pleckstrin-homology domain (PH domain)/Phosphotyrosine-binding domain (PTB)"/>
    <property type="match status" value="1"/>
</dbReference>
<dbReference type="InterPro" id="IPR032679">
    <property type="entry name" value="Sin1_N"/>
</dbReference>
<dbReference type="Pfam" id="PF16978">
    <property type="entry name" value="CRIM"/>
    <property type="match status" value="1"/>
</dbReference>
<reference evidence="6" key="1">
    <citation type="submission" date="2020-08" db="EMBL/GenBank/DDBJ databases">
        <title>Spodoptera exigua strain:BAW_Kor-Di-RS1 Genome sequencing and assembly.</title>
        <authorList>
            <person name="Kim J."/>
            <person name="Nam H.Y."/>
            <person name="Kwon M."/>
            <person name="Choi J.H."/>
            <person name="Cho S.R."/>
            <person name="Kim G.-H."/>
        </authorList>
    </citation>
    <scope>NUCLEOTIDE SEQUENCE</scope>
    <source>
        <strain evidence="6">BAW_Kor-Di-RS1</strain>
        <tissue evidence="6">Whole-body</tissue>
    </source>
</reference>
<feature type="non-terminal residue" evidence="6">
    <location>
        <position position="1"/>
    </location>
</feature>
<dbReference type="PANTHER" id="PTHR13335">
    <property type="entry name" value="TARGET OF RAPAMYCIN COMPLEX 2 SUBUNIT MAPKAP1"/>
    <property type="match status" value="1"/>
</dbReference>
<accession>A0A835GBK4</accession>
<evidence type="ECO:0000259" key="4">
    <source>
        <dbReference type="Pfam" id="PF16978"/>
    </source>
</evidence>
<dbReference type="InterPro" id="IPR031567">
    <property type="entry name" value="CRIM_dom"/>
</dbReference>
<feature type="domain" description="SIN1-type PH" evidence="5">
    <location>
        <begin position="436"/>
        <end position="558"/>
    </location>
</feature>
<dbReference type="Proteomes" id="UP000648187">
    <property type="component" value="Unassembled WGS sequence"/>
</dbReference>
<comment type="similarity">
    <text evidence="1">Belongs to the SIN1 family.</text>
</comment>
<proteinExistence type="inferred from homology"/>
<evidence type="ECO:0000259" key="5">
    <source>
        <dbReference type="Pfam" id="PF16979"/>
    </source>
</evidence>
<evidence type="ECO:0000313" key="6">
    <source>
        <dbReference type="EMBL" id="KAF9412278.1"/>
    </source>
</evidence>
<dbReference type="AlphaFoldDB" id="A0A835GBK4"/>
<protein>
    <recommendedName>
        <fullName evidence="8">Stress-activated map kinase-interacting protein 1</fullName>
    </recommendedName>
</protein>
<dbReference type="GO" id="GO:0005546">
    <property type="term" value="F:phosphatidylinositol-4,5-bisphosphate binding"/>
    <property type="evidence" value="ECO:0007669"/>
    <property type="project" value="TreeGrafter"/>
</dbReference>
<evidence type="ECO:0000256" key="1">
    <source>
        <dbReference type="ARBA" id="ARBA00009407"/>
    </source>
</evidence>
<dbReference type="EMBL" id="JACKWZ010000194">
    <property type="protein sequence ID" value="KAF9412278.1"/>
    <property type="molecule type" value="Genomic_DNA"/>
</dbReference>
<dbReference type="GO" id="GO:0038203">
    <property type="term" value="P:TORC2 signaling"/>
    <property type="evidence" value="ECO:0007669"/>
    <property type="project" value="TreeGrafter"/>
</dbReference>
<feature type="domain" description="CRIM" evidence="4">
    <location>
        <begin position="228"/>
        <end position="358"/>
    </location>
</feature>
<evidence type="ECO:0000256" key="2">
    <source>
        <dbReference type="PROSITE-ProRule" id="PRU00339"/>
    </source>
</evidence>